<dbReference type="KEGG" id="usu:LVJ78_04540"/>
<dbReference type="EMBL" id="SLXE01000012">
    <property type="protein sequence ID" value="TCP06379.1"/>
    <property type="molecule type" value="Genomic_DNA"/>
</dbReference>
<name>A0AAE9KJ99_9NEIS</name>
<dbReference type="AlphaFoldDB" id="A0AAE9KJ99"/>
<evidence type="ECO:0000313" key="4">
    <source>
        <dbReference type="Proteomes" id="UP000829756"/>
    </source>
</evidence>
<evidence type="ECO:0000313" key="3">
    <source>
        <dbReference type="Proteomes" id="UP000294721"/>
    </source>
</evidence>
<dbReference type="RefSeq" id="WP_132953763.1">
    <property type="nucleotide sequence ID" value="NZ_CP091507.1"/>
</dbReference>
<dbReference type="SUPFAM" id="SSF55781">
    <property type="entry name" value="GAF domain-like"/>
    <property type="match status" value="1"/>
</dbReference>
<dbReference type="InterPro" id="IPR029016">
    <property type="entry name" value="GAF-like_dom_sf"/>
</dbReference>
<gene>
    <name evidence="1" type="ORF">EV680_1124</name>
    <name evidence="2" type="ORF">LVJ78_04540</name>
</gene>
<accession>A0AAE9KJ99</accession>
<organism evidence="2 4">
    <name type="scientific">Uruburuella suis</name>
    <dbReference type="NCBI Taxonomy" id="252130"/>
    <lineage>
        <taxon>Bacteria</taxon>
        <taxon>Pseudomonadati</taxon>
        <taxon>Pseudomonadota</taxon>
        <taxon>Betaproteobacteria</taxon>
        <taxon>Neisseriales</taxon>
        <taxon>Neisseriaceae</taxon>
        <taxon>Uruburuella</taxon>
    </lineage>
</organism>
<reference evidence="2" key="2">
    <citation type="submission" date="2021-12" db="EMBL/GenBank/DDBJ databases">
        <authorList>
            <person name="Veyrier F.J."/>
        </authorList>
    </citation>
    <scope>NUCLEOTIDE SEQUENCE</scope>
    <source>
        <strain evidence="2">1258/02</strain>
    </source>
</reference>
<dbReference type="EMBL" id="CP091507">
    <property type="protein sequence ID" value="UOO80283.1"/>
    <property type="molecule type" value="Genomic_DNA"/>
</dbReference>
<sequence length="225" mass="24534">MSALLVQDYLQTQGLQLPQDEVLVALRLAQAVISMGAASVERSILWYANDEAVLAEHIEADAGSEALLKQIFMALDSAFERAPCQSAVVYGLMPSENENTTPYLLRLAQQGAALAQVLLLDEAHAWTDLPSRTAQTGWLNLVQDVPHWLALDELRGEQNLRSQSQMSLPICLENGAVLGVLQLEHAGKNGFDEAAQIVWVGLALALAAPLQALLRPEKEEETQDE</sequence>
<dbReference type="Proteomes" id="UP000294721">
    <property type="component" value="Unassembled WGS sequence"/>
</dbReference>
<proteinExistence type="predicted"/>
<dbReference type="Proteomes" id="UP000829756">
    <property type="component" value="Chromosome"/>
</dbReference>
<evidence type="ECO:0000313" key="2">
    <source>
        <dbReference type="EMBL" id="UOO80283.1"/>
    </source>
</evidence>
<keyword evidence="3" id="KW-1185">Reference proteome</keyword>
<reference evidence="1 3" key="1">
    <citation type="submission" date="2019-03" db="EMBL/GenBank/DDBJ databases">
        <title>Genomic Encyclopedia of Type Strains, Phase IV (KMG-IV): sequencing the most valuable type-strain genomes for metagenomic binning, comparative biology and taxonomic classification.</title>
        <authorList>
            <person name="Goeker M."/>
        </authorList>
    </citation>
    <scope>NUCLEOTIDE SEQUENCE [LARGE SCALE GENOMIC DNA]</scope>
    <source>
        <strain evidence="1 3">DSM 17474</strain>
    </source>
</reference>
<evidence type="ECO:0000313" key="1">
    <source>
        <dbReference type="EMBL" id="TCP06379.1"/>
    </source>
</evidence>
<dbReference type="Gene3D" id="3.30.450.40">
    <property type="match status" value="1"/>
</dbReference>
<reference evidence="2" key="3">
    <citation type="journal article" date="2022" name="Res Sq">
        <title>Evolution of multicellular longitudinally dividing oral cavity symbionts (Neisseriaceae).</title>
        <authorList>
            <person name="Nyongesa S."/>
            <person name="Weber P."/>
            <person name="Bernet E."/>
            <person name="Pullido F."/>
            <person name="Nieckarz M."/>
            <person name="Delaby M."/>
            <person name="Nieves C."/>
            <person name="Viehboeck T."/>
            <person name="Krause N."/>
            <person name="Rivera-Millot A."/>
            <person name="Nakamura A."/>
            <person name="Vischer N."/>
            <person name="VanNieuwenhze M."/>
            <person name="Brun Y."/>
            <person name="Cava F."/>
            <person name="Bulgheresi S."/>
            <person name="Veyrier F."/>
        </authorList>
    </citation>
    <scope>NUCLEOTIDE SEQUENCE</scope>
    <source>
        <strain evidence="2">1258/02</strain>
    </source>
</reference>
<evidence type="ECO:0008006" key="5">
    <source>
        <dbReference type="Google" id="ProtNLM"/>
    </source>
</evidence>
<protein>
    <recommendedName>
        <fullName evidence="5">GAF domain-containing protein</fullName>
    </recommendedName>
</protein>